<feature type="signal peptide" evidence="1">
    <location>
        <begin position="1"/>
        <end position="18"/>
    </location>
</feature>
<gene>
    <name evidence="2" type="ORF">KJI95_03675</name>
</gene>
<dbReference type="EMBL" id="JAHEPS010000001">
    <property type="protein sequence ID" value="MBT1443622.1"/>
    <property type="molecule type" value="Genomic_DNA"/>
</dbReference>
<sequence length="270" mass="29780">MKKLLPLAALLLTPLAQAHDRWILPSHFNVSGEDGKGVWISADVSASERMFEFDKPFGAEDVQIITPDGSAAKPAASFRGNRRAVFDYELTSDGTYKLEKEAKPRYFSRYKIKGQDKPARIAADKETAKAAMPKDGYELESALYFSRVESYVTLNKPSEQAFKPSGEFLELVPVTHPADFIEGEALTLSLLFNGKAAAGVKVTVVADGMQYRNQAEETALSSDDKGQIRFTPPKAGRYLLHAELESPLPDTRLADKAVSEIFLTFEANLQ</sequence>
<dbReference type="InterPro" id="IPR019613">
    <property type="entry name" value="DUF4198"/>
</dbReference>
<comment type="caution">
    <text evidence="2">The sequence shown here is derived from an EMBL/GenBank/DDBJ whole genome shotgun (WGS) entry which is preliminary data.</text>
</comment>
<keyword evidence="3" id="KW-1185">Reference proteome</keyword>
<dbReference type="RefSeq" id="WP_214505796.1">
    <property type="nucleotide sequence ID" value="NZ_JAHEPS010000001.1"/>
</dbReference>
<reference evidence="2 3" key="1">
    <citation type="submission" date="2021-05" db="EMBL/GenBank/DDBJ databases">
        <title>Shewanella sp. JM162201.</title>
        <authorList>
            <person name="Xu S."/>
            <person name="Li A."/>
        </authorList>
    </citation>
    <scope>NUCLEOTIDE SEQUENCE [LARGE SCALE GENOMIC DNA]</scope>
    <source>
        <strain evidence="2 3">JM162201</strain>
    </source>
</reference>
<evidence type="ECO:0000313" key="2">
    <source>
        <dbReference type="EMBL" id="MBT1443622.1"/>
    </source>
</evidence>
<proteinExistence type="predicted"/>
<accession>A0ABS5UZJ6</accession>
<evidence type="ECO:0000313" key="3">
    <source>
        <dbReference type="Proteomes" id="UP001195903"/>
    </source>
</evidence>
<protein>
    <submittedName>
        <fullName evidence="2">DUF4198 domain-containing protein</fullName>
    </submittedName>
</protein>
<dbReference type="Pfam" id="PF10670">
    <property type="entry name" value="DUF4198"/>
    <property type="match status" value="1"/>
</dbReference>
<name>A0ABS5UZJ6_9GAMM</name>
<feature type="chain" id="PRO_5046858640" evidence="1">
    <location>
        <begin position="19"/>
        <end position="270"/>
    </location>
</feature>
<dbReference type="Proteomes" id="UP001195903">
    <property type="component" value="Unassembled WGS sequence"/>
</dbReference>
<keyword evidence="1" id="KW-0732">Signal</keyword>
<organism evidence="2 3">
    <name type="scientific">Shewanella jiangmenensis</name>
    <dbReference type="NCBI Taxonomy" id="2837387"/>
    <lineage>
        <taxon>Bacteria</taxon>
        <taxon>Pseudomonadati</taxon>
        <taxon>Pseudomonadota</taxon>
        <taxon>Gammaproteobacteria</taxon>
        <taxon>Alteromonadales</taxon>
        <taxon>Shewanellaceae</taxon>
        <taxon>Shewanella</taxon>
    </lineage>
</organism>
<evidence type="ECO:0000256" key="1">
    <source>
        <dbReference type="SAM" id="SignalP"/>
    </source>
</evidence>